<dbReference type="InterPro" id="IPR019559">
    <property type="entry name" value="Cullin_neddylation_domain"/>
</dbReference>
<dbReference type="InterPro" id="IPR016159">
    <property type="entry name" value="Cullin_repeat-like_dom_sf"/>
</dbReference>
<evidence type="ECO:0000313" key="8">
    <source>
        <dbReference type="Proteomes" id="UP000294933"/>
    </source>
</evidence>
<dbReference type="Gene3D" id="1.20.1310.10">
    <property type="entry name" value="Cullin Repeats"/>
    <property type="match status" value="4"/>
</dbReference>
<evidence type="ECO:0000256" key="1">
    <source>
        <dbReference type="ARBA" id="ARBA00006019"/>
    </source>
</evidence>
<sequence>MSGTIDGTPIPPYTADLQTMCNYLEKGVCCILSHPGTISYARYQGLYAVVWDYCHLYSPGEGEDLGEDVMQLACRAAGIDLCTDYYVDPTPWLTRSDIYLRLARVFAEHVKTISEALDLVTGEDLLLRYVNESERYNAGAKEISRLFTYLREHFIRIFEGDRCVSPNNVYPLTTLAVRHWRQLFNRHMLKISKAVLDVIELHRHGAVIDQDIVKRAINSFISDRLNSNDVQTATPNSLEIYAEFFDSPIIAATRNYYSATSKCCLEENGTVAYITWAYERIKAEEELVERCLLPFTQDSLIGTCERLLITEHLEILQGVFPPLFDSDMDKHLRPLYGLLSRVPNGMDPLLKKFGPHVDFNDIRDVQRRYLMMSHIRTEFETLRNTFEAHAEALGTSTISEWVNECGASDILPQRYVDKLLEVHEKNLDTVRLAFDGDASFIAALDKASCVFVNKNAVAGTSRSKSPELLMRYIDAILRSGNKGPGLDDSKIEHSLSQAITIFKYLDEKDIFQTFYAAKLAKRLIYHTPVSENCEIMVIQKFQEICGIEYTNKMSRMMTEINLSRDLTNQFKEHIDRSFPGDKSLNLGVLVLGTNFWPLDVDTSGFAIPTEISPTLERFNRFFQAKHSGRKLTWLWNYSSTELRSSFWGREYIMTTSAYQMAVLMQFNNWDELSLEEIHAATAMSKEVLRQTMEPLTKSKILVQSGADNIKLNESFKSKKMRINLNQPVRKTVTEADDVVQGVEKDRKYVIQANIIRLMKANKTMTYQALIREVMSQVARWFTPKIPDIKRAIDLLLEKEYIRRIVDAKDSFEYIA</sequence>
<dbReference type="AlphaFoldDB" id="A0A4Y7Q9T2"/>
<proteinExistence type="inferred from homology"/>
<dbReference type="InterPro" id="IPR016157">
    <property type="entry name" value="Cullin_CS"/>
</dbReference>
<name>A0A4Y7Q9T2_9AGAM</name>
<evidence type="ECO:0000256" key="5">
    <source>
        <dbReference type="RuleBase" id="RU003829"/>
    </source>
</evidence>
<dbReference type="InterPro" id="IPR016158">
    <property type="entry name" value="Cullin_homology"/>
</dbReference>
<dbReference type="InterPro" id="IPR001373">
    <property type="entry name" value="Cullin_N"/>
</dbReference>
<dbReference type="Pfam" id="PF26557">
    <property type="entry name" value="Cullin_AB"/>
    <property type="match status" value="1"/>
</dbReference>
<dbReference type="EMBL" id="ML170167">
    <property type="protein sequence ID" value="TDL24126.1"/>
    <property type="molecule type" value="Genomic_DNA"/>
</dbReference>
<organism evidence="7 8">
    <name type="scientific">Rickenella mellea</name>
    <dbReference type="NCBI Taxonomy" id="50990"/>
    <lineage>
        <taxon>Eukaryota</taxon>
        <taxon>Fungi</taxon>
        <taxon>Dikarya</taxon>
        <taxon>Basidiomycota</taxon>
        <taxon>Agaricomycotina</taxon>
        <taxon>Agaricomycetes</taxon>
        <taxon>Hymenochaetales</taxon>
        <taxon>Rickenellaceae</taxon>
        <taxon>Rickenella</taxon>
    </lineage>
</organism>
<accession>A0A4Y7Q9T2</accession>
<evidence type="ECO:0000256" key="2">
    <source>
        <dbReference type="ARBA" id="ARBA00022499"/>
    </source>
</evidence>
<dbReference type="FunFam" id="1.10.10.10:FF:000014">
    <property type="entry name" value="Cullin 1"/>
    <property type="match status" value="1"/>
</dbReference>
<dbReference type="InterPro" id="IPR036317">
    <property type="entry name" value="Cullin_homology_sf"/>
</dbReference>
<dbReference type="SUPFAM" id="SSF46785">
    <property type="entry name" value="Winged helix' DNA-binding domain"/>
    <property type="match status" value="1"/>
</dbReference>
<dbReference type="Gene3D" id="1.10.10.10">
    <property type="entry name" value="Winged helix-like DNA-binding domain superfamily/Winged helix DNA-binding domain"/>
    <property type="match status" value="1"/>
</dbReference>
<dbReference type="GO" id="GO:0006511">
    <property type="term" value="P:ubiquitin-dependent protein catabolic process"/>
    <property type="evidence" value="ECO:0007669"/>
    <property type="project" value="InterPro"/>
</dbReference>
<dbReference type="PANTHER" id="PTHR11932">
    <property type="entry name" value="CULLIN"/>
    <property type="match status" value="1"/>
</dbReference>
<dbReference type="SMART" id="SM00884">
    <property type="entry name" value="Cullin_Nedd8"/>
    <property type="match status" value="1"/>
</dbReference>
<dbReference type="PROSITE" id="PS50069">
    <property type="entry name" value="CULLIN_2"/>
    <property type="match status" value="1"/>
</dbReference>
<dbReference type="SUPFAM" id="SSF74788">
    <property type="entry name" value="Cullin repeat-like"/>
    <property type="match status" value="2"/>
</dbReference>
<dbReference type="Pfam" id="PF10557">
    <property type="entry name" value="Cullin_Nedd8"/>
    <property type="match status" value="1"/>
</dbReference>
<comment type="similarity">
    <text evidence="1 4 5">Belongs to the cullin family.</text>
</comment>
<dbReference type="OrthoDB" id="27073at2759"/>
<gene>
    <name evidence="7" type="ORF">BD410DRAFT_896852</name>
</gene>
<dbReference type="SMART" id="SM00182">
    <property type="entry name" value="CULLIN"/>
    <property type="match status" value="1"/>
</dbReference>
<dbReference type="InterPro" id="IPR059120">
    <property type="entry name" value="Cullin-like_AB"/>
</dbReference>
<dbReference type="SUPFAM" id="SSF75632">
    <property type="entry name" value="Cullin homology domain"/>
    <property type="match status" value="1"/>
</dbReference>
<dbReference type="PROSITE" id="PS01256">
    <property type="entry name" value="CULLIN_1"/>
    <property type="match status" value="1"/>
</dbReference>
<evidence type="ECO:0000256" key="3">
    <source>
        <dbReference type="ARBA" id="ARBA00022843"/>
    </source>
</evidence>
<keyword evidence="3" id="KW-0832">Ubl conjugation</keyword>
<keyword evidence="2" id="KW-1017">Isopeptide bond</keyword>
<dbReference type="Pfam" id="PF00888">
    <property type="entry name" value="Cullin"/>
    <property type="match status" value="2"/>
</dbReference>
<dbReference type="Gene3D" id="3.30.230.130">
    <property type="entry name" value="Cullin, Chain C, Domain 2"/>
    <property type="match status" value="1"/>
</dbReference>
<protein>
    <submittedName>
        <fullName evidence="7">Cullin-domain-containing protein</fullName>
    </submittedName>
</protein>
<feature type="domain" description="Cullin family profile" evidence="6">
    <location>
        <begin position="464"/>
        <end position="696"/>
    </location>
</feature>
<dbReference type="FunFam" id="1.20.1310.10:FF:000002">
    <property type="entry name" value="cullin-3 isoform X1"/>
    <property type="match status" value="1"/>
</dbReference>
<dbReference type="InterPro" id="IPR045093">
    <property type="entry name" value="Cullin"/>
</dbReference>
<dbReference type="InterPro" id="IPR036388">
    <property type="entry name" value="WH-like_DNA-bd_sf"/>
</dbReference>
<evidence type="ECO:0000313" key="7">
    <source>
        <dbReference type="EMBL" id="TDL24126.1"/>
    </source>
</evidence>
<evidence type="ECO:0000256" key="4">
    <source>
        <dbReference type="PROSITE-ProRule" id="PRU00330"/>
    </source>
</evidence>
<reference evidence="7 8" key="1">
    <citation type="submission" date="2018-06" db="EMBL/GenBank/DDBJ databases">
        <title>A transcriptomic atlas of mushroom development highlights an independent origin of complex multicellularity.</title>
        <authorList>
            <consortium name="DOE Joint Genome Institute"/>
            <person name="Krizsan K."/>
            <person name="Almasi E."/>
            <person name="Merenyi Z."/>
            <person name="Sahu N."/>
            <person name="Viragh M."/>
            <person name="Koszo T."/>
            <person name="Mondo S."/>
            <person name="Kiss B."/>
            <person name="Balint B."/>
            <person name="Kues U."/>
            <person name="Barry K."/>
            <person name="Hegedus J.C."/>
            <person name="Henrissat B."/>
            <person name="Johnson J."/>
            <person name="Lipzen A."/>
            <person name="Ohm R."/>
            <person name="Nagy I."/>
            <person name="Pangilinan J."/>
            <person name="Yan J."/>
            <person name="Xiong Y."/>
            <person name="Grigoriev I.V."/>
            <person name="Hibbett D.S."/>
            <person name="Nagy L.G."/>
        </authorList>
    </citation>
    <scope>NUCLEOTIDE SEQUENCE [LARGE SCALE GENOMIC DNA]</scope>
    <source>
        <strain evidence="7 8">SZMC22713</strain>
    </source>
</reference>
<dbReference type="InterPro" id="IPR036390">
    <property type="entry name" value="WH_DNA-bd_sf"/>
</dbReference>
<dbReference type="STRING" id="50990.A0A4Y7Q9T2"/>
<evidence type="ECO:0000259" key="6">
    <source>
        <dbReference type="PROSITE" id="PS50069"/>
    </source>
</evidence>
<keyword evidence="8" id="KW-1185">Reference proteome</keyword>
<dbReference type="GO" id="GO:0031461">
    <property type="term" value="C:cullin-RING ubiquitin ligase complex"/>
    <property type="evidence" value="ECO:0007669"/>
    <property type="project" value="InterPro"/>
</dbReference>
<dbReference type="Proteomes" id="UP000294933">
    <property type="component" value="Unassembled WGS sequence"/>
</dbReference>
<dbReference type="GO" id="GO:0031625">
    <property type="term" value="F:ubiquitin protein ligase binding"/>
    <property type="evidence" value="ECO:0007669"/>
    <property type="project" value="InterPro"/>
</dbReference>
<dbReference type="VEuPathDB" id="FungiDB:BD410DRAFT_896852"/>